<reference evidence="1" key="2">
    <citation type="journal article" date="2015" name="Data Brief">
        <title>Shoot transcriptome of the giant reed, Arundo donax.</title>
        <authorList>
            <person name="Barrero R.A."/>
            <person name="Guerrero F.D."/>
            <person name="Moolhuijzen P."/>
            <person name="Goolsby J.A."/>
            <person name="Tidwell J."/>
            <person name="Bellgard S.E."/>
            <person name="Bellgard M.I."/>
        </authorList>
    </citation>
    <scope>NUCLEOTIDE SEQUENCE</scope>
    <source>
        <tissue evidence="1">Shoot tissue taken approximately 20 cm above the soil surface</tissue>
    </source>
</reference>
<organism evidence="1">
    <name type="scientific">Arundo donax</name>
    <name type="common">Giant reed</name>
    <name type="synonym">Donax arundinaceus</name>
    <dbReference type="NCBI Taxonomy" id="35708"/>
    <lineage>
        <taxon>Eukaryota</taxon>
        <taxon>Viridiplantae</taxon>
        <taxon>Streptophyta</taxon>
        <taxon>Embryophyta</taxon>
        <taxon>Tracheophyta</taxon>
        <taxon>Spermatophyta</taxon>
        <taxon>Magnoliopsida</taxon>
        <taxon>Liliopsida</taxon>
        <taxon>Poales</taxon>
        <taxon>Poaceae</taxon>
        <taxon>PACMAD clade</taxon>
        <taxon>Arundinoideae</taxon>
        <taxon>Arundineae</taxon>
        <taxon>Arundo</taxon>
    </lineage>
</organism>
<proteinExistence type="predicted"/>
<evidence type="ECO:0000313" key="1">
    <source>
        <dbReference type="EMBL" id="JAE27856.1"/>
    </source>
</evidence>
<sequence>MTLGLCQGAALPTAHLLPGSVSLAPNNALGNSVPGWTWGPAEGILISDVGNLPGSVTTTIDRSVGELTQNVGWGDAMGLHDGGQVVGDMVAYQTLRSGTTQVCNFSSSIWHGIPTANMT</sequence>
<dbReference type="EMBL" id="GBRH01170040">
    <property type="protein sequence ID" value="JAE27856.1"/>
    <property type="molecule type" value="Transcribed_RNA"/>
</dbReference>
<accession>A0A0A9GZ41</accession>
<name>A0A0A9GZ41_ARUDO</name>
<reference evidence="1" key="1">
    <citation type="submission" date="2014-09" db="EMBL/GenBank/DDBJ databases">
        <authorList>
            <person name="Magalhaes I.L.F."/>
            <person name="Oliveira U."/>
            <person name="Santos F.R."/>
            <person name="Vidigal T.H.D.A."/>
            <person name="Brescovit A.D."/>
            <person name="Santos A.J."/>
        </authorList>
    </citation>
    <scope>NUCLEOTIDE SEQUENCE</scope>
    <source>
        <tissue evidence="1">Shoot tissue taken approximately 20 cm above the soil surface</tissue>
    </source>
</reference>
<protein>
    <submittedName>
        <fullName evidence="1">Uncharacterized protein</fullName>
    </submittedName>
</protein>
<dbReference type="AlphaFoldDB" id="A0A0A9GZ41"/>